<accession>A0A6G6IW56</accession>
<gene>
    <name evidence="2" type="ORF">G5B91_13585</name>
</gene>
<dbReference type="KEGG" id="pnt:G5B91_13585"/>
<evidence type="ECO:0000259" key="1">
    <source>
        <dbReference type="Pfam" id="PF09836"/>
    </source>
</evidence>
<dbReference type="RefSeq" id="WP_024762432.1">
    <property type="nucleotide sequence ID" value="NZ_CP049140.1"/>
</dbReference>
<feature type="domain" description="Putative DNA-binding" evidence="1">
    <location>
        <begin position="8"/>
        <end position="93"/>
    </location>
</feature>
<dbReference type="Proteomes" id="UP000501063">
    <property type="component" value="Chromosome"/>
</dbReference>
<dbReference type="AlphaFoldDB" id="A0A6G6IW56"/>
<proteinExistence type="predicted"/>
<organism evidence="2 3">
    <name type="scientific">Pseudomonas nitroreducens</name>
    <dbReference type="NCBI Taxonomy" id="46680"/>
    <lineage>
        <taxon>Bacteria</taxon>
        <taxon>Pseudomonadati</taxon>
        <taxon>Pseudomonadota</taxon>
        <taxon>Gammaproteobacteria</taxon>
        <taxon>Pseudomonadales</taxon>
        <taxon>Pseudomonadaceae</taxon>
        <taxon>Pseudomonas</taxon>
    </lineage>
</organism>
<protein>
    <submittedName>
        <fullName evidence="2">DUF2063 domain-containing protein</fullName>
    </submittedName>
</protein>
<name>A0A6G6IW56_PSENT</name>
<dbReference type="Pfam" id="PF09836">
    <property type="entry name" value="DUF2063"/>
    <property type="match status" value="1"/>
</dbReference>
<sequence>MKTSLGRFQEAFVEALYQRSPPGLQGLTEQAGFSVYRNTVLKGCTDALCDNFPSVERLVGTDWLRGAATIHAQQTPPNDARLVLYGEDFADFLDAFEPARELPYLAGVARLDRLWLEAYTAPQEPALQWSDLAGMTASDLAPCHLQPRASARWRWFDQQPIYSIWRYNREALPLPEELPWHAEGALLVGHAEGVTWQALDVGGCAFLDACASGHDLDQASTLALRAQADLDFTVLLGNLLGAAVFQPLKLT</sequence>
<dbReference type="EMBL" id="CP049140">
    <property type="protein sequence ID" value="QIE87242.1"/>
    <property type="molecule type" value="Genomic_DNA"/>
</dbReference>
<evidence type="ECO:0000313" key="2">
    <source>
        <dbReference type="EMBL" id="QIE87242.1"/>
    </source>
</evidence>
<evidence type="ECO:0000313" key="3">
    <source>
        <dbReference type="Proteomes" id="UP000501063"/>
    </source>
</evidence>
<dbReference type="InterPro" id="IPR018640">
    <property type="entry name" value="DUF2063"/>
</dbReference>
<reference evidence="2 3" key="1">
    <citation type="submission" date="2020-02" db="EMBL/GenBank/DDBJ databases">
        <title>Integrative conjugative elements (ICEs) and plasmids drive adaptation of Pseudomonas nitroreducens strain HBP1 to wastewater environment.</title>
        <authorList>
            <person name="Sentchilo V."/>
            <person name="Carraro N."/>
            <person name="Bertelli C."/>
            <person name="van der Meer J.R."/>
        </authorList>
    </citation>
    <scope>NUCLEOTIDE SEQUENCE [LARGE SCALE GENOMIC DNA]</scope>
    <source>
        <strain evidence="2 3">HBP1</strain>
    </source>
</reference>